<keyword evidence="4" id="KW-0862">Zinc</keyword>
<dbReference type="EMBL" id="CP030074">
    <property type="protein sequence ID" value="AWW43337.1"/>
    <property type="molecule type" value="Genomic_DNA"/>
</dbReference>
<reference evidence="6" key="1">
    <citation type="submission" date="2018-06" db="EMBL/GenBank/DDBJ databases">
        <authorList>
            <person name="Li K."/>
        </authorList>
    </citation>
    <scope>NUCLEOTIDE SEQUENCE [LARGE SCALE GENOMIC DNA]</scope>
    <source>
        <strain evidence="6">ZFG47</strain>
        <plasmid evidence="6">unnamed1</plasmid>
    </source>
</reference>
<keyword evidence="3" id="KW-0479">Metal-binding</keyword>
<evidence type="ECO:0000256" key="3">
    <source>
        <dbReference type="ARBA" id="ARBA00022723"/>
    </source>
</evidence>
<evidence type="ECO:0000313" key="6">
    <source>
        <dbReference type="Proteomes" id="UP000249616"/>
    </source>
</evidence>
<comment type="cofactor">
    <cofactor evidence="1">
        <name>Zn(2+)</name>
        <dbReference type="ChEBI" id="CHEBI:29105"/>
    </cofactor>
</comment>
<dbReference type="Pfam" id="PF05853">
    <property type="entry name" value="BKACE"/>
    <property type="match status" value="1"/>
</dbReference>
<organism evidence="5 6">
    <name type="scientific">Streptomyces cadmiisoli</name>
    <dbReference type="NCBI Taxonomy" id="2184053"/>
    <lineage>
        <taxon>Bacteria</taxon>
        <taxon>Bacillati</taxon>
        <taxon>Actinomycetota</taxon>
        <taxon>Actinomycetes</taxon>
        <taxon>Kitasatosporales</taxon>
        <taxon>Streptomycetaceae</taxon>
        <taxon>Streptomyces</taxon>
        <taxon>Streptomyces aurantiacus group</taxon>
    </lineage>
</organism>
<dbReference type="PANTHER" id="PTHR37418:SF2">
    <property type="entry name" value="3-KETO-5-AMINOHEXANOATE CLEAVAGE ENZYME"/>
    <property type="match status" value="1"/>
</dbReference>
<sequence length="277" mass="29200">MPEWNAHPVVITAAITGADVTRDTNPNLPYTPSEIAESSLRSLAAGATVVALHAREDDGTPSGRPELFQDAIRRIRESAPNAVVNVSTGGSSAMSLDERLGGLEVSPDMCGVETGSMNFGDGTFITSPAAGREIITRARTRNIALEVEAFEVGHVISAVRLLEEGLLPGPLRVNLVFGVPGGIDASPEALDAMLRPLPPDTFWSVTCVGRHHERILALALLRGACGVRTGLEDVAYISKGVLAPSNEALVSRLADLAATLGRQVTTVEQARELLRIG</sequence>
<keyword evidence="6" id="KW-1185">Reference proteome</keyword>
<dbReference type="Proteomes" id="UP000249616">
    <property type="component" value="Plasmid unnamed1"/>
</dbReference>
<evidence type="ECO:0000256" key="1">
    <source>
        <dbReference type="ARBA" id="ARBA00001947"/>
    </source>
</evidence>
<dbReference type="PANTHER" id="PTHR37418">
    <property type="entry name" value="3-KETO-5-AMINOHEXANOATE CLEAVAGE ENZYME-RELATED"/>
    <property type="match status" value="1"/>
</dbReference>
<accession>A0A2Z4JED1</accession>
<dbReference type="AlphaFoldDB" id="A0A2Z4JED1"/>
<geneLocation type="plasmid" evidence="5 6">
    <name>unnamed1</name>
</geneLocation>
<evidence type="ECO:0000313" key="5">
    <source>
        <dbReference type="EMBL" id="AWW43337.1"/>
    </source>
</evidence>
<dbReference type="Gene3D" id="3.20.20.70">
    <property type="entry name" value="Aldolase class I"/>
    <property type="match status" value="1"/>
</dbReference>
<proteinExistence type="predicted"/>
<name>A0A2Z4JED1_9ACTN</name>
<protein>
    <submittedName>
        <fullName evidence="5">3-keto-5-aminohexanoate cleavage protein</fullName>
    </submittedName>
</protein>
<dbReference type="KEGG" id="scad:DN051_42975"/>
<keyword evidence="5" id="KW-0614">Plasmid</keyword>
<dbReference type="InterPro" id="IPR008567">
    <property type="entry name" value="BKACE"/>
</dbReference>
<gene>
    <name evidence="5" type="ORF">DN051_42975</name>
</gene>
<dbReference type="RefSeq" id="WP_112443160.1">
    <property type="nucleotide sequence ID" value="NZ_CP030074.1"/>
</dbReference>
<keyword evidence="2" id="KW-0808">Transferase</keyword>
<dbReference type="GO" id="GO:0043720">
    <property type="term" value="F:3-keto-5-aminohexanoate cleavage activity"/>
    <property type="evidence" value="ECO:0007669"/>
    <property type="project" value="InterPro"/>
</dbReference>
<evidence type="ECO:0000256" key="4">
    <source>
        <dbReference type="ARBA" id="ARBA00022833"/>
    </source>
</evidence>
<evidence type="ECO:0000256" key="2">
    <source>
        <dbReference type="ARBA" id="ARBA00022679"/>
    </source>
</evidence>
<dbReference type="GO" id="GO:0046872">
    <property type="term" value="F:metal ion binding"/>
    <property type="evidence" value="ECO:0007669"/>
    <property type="project" value="UniProtKB-KW"/>
</dbReference>
<dbReference type="InterPro" id="IPR013785">
    <property type="entry name" value="Aldolase_TIM"/>
</dbReference>